<sequence>MVDAAGALVKKINDISASIQKERAKADKTISQDVTRVNDALEQVAKLNSQIVVLAAQGKDTASLVDARQAAIDEISGILPLREVPRENGQVSLFTPGGMALLDGTKPVRIGFSAAPGISAGMSVENGDLSALTFDGTPLTAAQQAMLGKGSLSANFAIRDQIAPAFQQQIDAFAREIYARFSDPALDSSLTENDPGLFTDAQHALDPDNEPGFASRIALNSLVVPDQGGQLWRLRAGINADGPGDAGESELLSRLAKAITDTQSPASSNLSDTQRSLQTLSAELSSKAATSRLTSEATALQDRSRQSGLKEALLADGVDSDKEMESLLALERAYSANAKVFQTANDMLDAILRLT</sequence>
<comment type="caution">
    <text evidence="9">The sequence shown here is derived from an EMBL/GenBank/DDBJ whole genome shotgun (WGS) entry which is preliminary data.</text>
</comment>
<gene>
    <name evidence="9" type="ORF">GCM10017635_37790</name>
</gene>
<dbReference type="Pfam" id="PF22638">
    <property type="entry name" value="FlgK_D1"/>
    <property type="match status" value="1"/>
</dbReference>
<accession>A0AAD3RW06</accession>
<dbReference type="Pfam" id="PF06429">
    <property type="entry name" value="Flg_bbr_C"/>
    <property type="match status" value="1"/>
</dbReference>
<evidence type="ECO:0000256" key="4">
    <source>
        <dbReference type="ARBA" id="ARBA00016244"/>
    </source>
</evidence>
<evidence type="ECO:0000313" key="9">
    <source>
        <dbReference type="EMBL" id="GLK66302.1"/>
    </source>
</evidence>
<feature type="domain" description="Flagellar hook-associated protein FlgK helical" evidence="8">
    <location>
        <begin position="2"/>
        <end position="181"/>
    </location>
</feature>
<dbReference type="GO" id="GO:0009424">
    <property type="term" value="C:bacterial-type flagellum hook"/>
    <property type="evidence" value="ECO:0007669"/>
    <property type="project" value="InterPro"/>
</dbReference>
<dbReference type="RefSeq" id="WP_271180389.1">
    <property type="nucleotide sequence ID" value="NZ_BSFH01000099.1"/>
</dbReference>
<evidence type="ECO:0000256" key="1">
    <source>
        <dbReference type="ARBA" id="ARBA00004365"/>
    </source>
</evidence>
<protein>
    <recommendedName>
        <fullName evidence="4">Flagellar hook-associated protein 1</fullName>
    </recommendedName>
</protein>
<dbReference type="PANTHER" id="PTHR30033:SF2">
    <property type="entry name" value="FLAGELLAR HOOK PROTEIN"/>
    <property type="match status" value="1"/>
</dbReference>
<dbReference type="InterPro" id="IPR010930">
    <property type="entry name" value="Flg_bb/hook_C_dom"/>
</dbReference>
<proteinExistence type="inferred from homology"/>
<reference evidence="9" key="2">
    <citation type="submission" date="2023-01" db="EMBL/GenBank/DDBJ databases">
        <authorList>
            <person name="Sun Q."/>
            <person name="Evtushenko L."/>
        </authorList>
    </citation>
    <scope>NUCLEOTIDE SEQUENCE</scope>
    <source>
        <strain evidence="9">VKM B-2222</strain>
    </source>
</reference>
<dbReference type="PANTHER" id="PTHR30033">
    <property type="entry name" value="FLAGELLAR HOOK-ASSOCIATED PROTEIN 1"/>
    <property type="match status" value="1"/>
</dbReference>
<dbReference type="InterPro" id="IPR002371">
    <property type="entry name" value="FlgK"/>
</dbReference>
<reference evidence="9" key="1">
    <citation type="journal article" date="2014" name="Int. J. Syst. Evol. Microbiol.">
        <title>Complete genome sequence of Corynebacterium casei LMG S-19264T (=DSM 44701T), isolated from a smear-ripened cheese.</title>
        <authorList>
            <consortium name="US DOE Joint Genome Institute (JGI-PGF)"/>
            <person name="Walter F."/>
            <person name="Albersmeier A."/>
            <person name="Kalinowski J."/>
            <person name="Ruckert C."/>
        </authorList>
    </citation>
    <scope>NUCLEOTIDE SEQUENCE</scope>
    <source>
        <strain evidence="9">VKM B-2222</strain>
    </source>
</reference>
<organism evidence="9 10">
    <name type="scientific">Paracoccus kondratievae</name>
    <dbReference type="NCBI Taxonomy" id="135740"/>
    <lineage>
        <taxon>Bacteria</taxon>
        <taxon>Pseudomonadati</taxon>
        <taxon>Pseudomonadota</taxon>
        <taxon>Alphaproteobacteria</taxon>
        <taxon>Rhodobacterales</taxon>
        <taxon>Paracoccaceae</taxon>
        <taxon>Paracoccus</taxon>
    </lineage>
</organism>
<keyword evidence="6" id="KW-0975">Bacterial flagellum</keyword>
<dbReference type="GO" id="GO:0005576">
    <property type="term" value="C:extracellular region"/>
    <property type="evidence" value="ECO:0007669"/>
    <property type="project" value="UniProtKB-SubCell"/>
</dbReference>
<evidence type="ECO:0000256" key="2">
    <source>
        <dbReference type="ARBA" id="ARBA00004613"/>
    </source>
</evidence>
<dbReference type="GO" id="GO:0005198">
    <property type="term" value="F:structural molecule activity"/>
    <property type="evidence" value="ECO:0007669"/>
    <property type="project" value="InterPro"/>
</dbReference>
<evidence type="ECO:0000313" key="10">
    <source>
        <dbReference type="Proteomes" id="UP001143349"/>
    </source>
</evidence>
<evidence type="ECO:0000259" key="8">
    <source>
        <dbReference type="Pfam" id="PF22638"/>
    </source>
</evidence>
<evidence type="ECO:0000259" key="7">
    <source>
        <dbReference type="Pfam" id="PF06429"/>
    </source>
</evidence>
<name>A0AAD3RW06_9RHOB</name>
<keyword evidence="5" id="KW-0964">Secreted</keyword>
<evidence type="ECO:0000256" key="5">
    <source>
        <dbReference type="ARBA" id="ARBA00022525"/>
    </source>
</evidence>
<comment type="subcellular location">
    <subcellularLocation>
        <location evidence="1">Bacterial flagellum</location>
    </subcellularLocation>
    <subcellularLocation>
        <location evidence="2">Secreted</location>
    </subcellularLocation>
</comment>
<comment type="similarity">
    <text evidence="3">Belongs to the flagella basal body rod proteins family.</text>
</comment>
<dbReference type="SUPFAM" id="SSF64518">
    <property type="entry name" value="Phase 1 flagellin"/>
    <property type="match status" value="1"/>
</dbReference>
<dbReference type="AlphaFoldDB" id="A0AAD3RW06"/>
<feature type="domain" description="Flagellar basal-body/hook protein C-terminal" evidence="7">
    <location>
        <begin position="317"/>
        <end position="354"/>
    </location>
</feature>
<dbReference type="GO" id="GO:0044780">
    <property type="term" value="P:bacterial-type flagellum assembly"/>
    <property type="evidence" value="ECO:0007669"/>
    <property type="project" value="InterPro"/>
</dbReference>
<evidence type="ECO:0000256" key="3">
    <source>
        <dbReference type="ARBA" id="ARBA00009677"/>
    </source>
</evidence>
<dbReference type="Proteomes" id="UP001143349">
    <property type="component" value="Unassembled WGS sequence"/>
</dbReference>
<keyword evidence="10" id="KW-1185">Reference proteome</keyword>
<dbReference type="InterPro" id="IPR053927">
    <property type="entry name" value="FlgK_helical"/>
</dbReference>
<evidence type="ECO:0000256" key="6">
    <source>
        <dbReference type="ARBA" id="ARBA00023143"/>
    </source>
</evidence>
<dbReference type="EMBL" id="BSFH01000099">
    <property type="protein sequence ID" value="GLK66302.1"/>
    <property type="molecule type" value="Genomic_DNA"/>
</dbReference>